<feature type="signal peptide" evidence="1">
    <location>
        <begin position="1"/>
        <end position="29"/>
    </location>
</feature>
<dbReference type="InterPro" id="IPR036312">
    <property type="entry name" value="Bifun_inhib/LTP/seed_sf"/>
</dbReference>
<dbReference type="PANTHER" id="PTHR33122:SF4">
    <property type="entry name" value="OS04G0415800 PROTEIN"/>
    <property type="match status" value="1"/>
</dbReference>
<keyword evidence="1" id="KW-0732">Signal</keyword>
<evidence type="ECO:0000313" key="3">
    <source>
        <dbReference type="Proteomes" id="UP001632038"/>
    </source>
</evidence>
<feature type="chain" id="PRO_5044792896" description="Bifunctional inhibitor/plant lipid transfer protein/seed storage helical domain-containing protein" evidence="1">
    <location>
        <begin position="30"/>
        <end position="179"/>
    </location>
</feature>
<evidence type="ECO:0000256" key="1">
    <source>
        <dbReference type="SAM" id="SignalP"/>
    </source>
</evidence>
<dbReference type="InterPro" id="IPR039265">
    <property type="entry name" value="DIR1-like"/>
</dbReference>
<sequence>MEISSVKCICMMMGLLVAIYGGSLNCAHADKPSAQKRCPCLNAAYDANAKVSTSCCNVVKQMLKAPGCMWAVVLSDLAGVKPDIALTIPKRCGIANRPIGSKCGGNHMGGFPWFEGDGSDCGLMFRFQDELWLKVSGWSDEATGVVEEEDEQRRLASGLGNYVDALVRRHDIALLFSSR</sequence>
<dbReference type="EMBL" id="JAVIJP010000007">
    <property type="protein sequence ID" value="KAL3650200.1"/>
    <property type="molecule type" value="Genomic_DNA"/>
</dbReference>
<accession>A0ABD3EAQ7</accession>
<comment type="caution">
    <text evidence="2">The sequence shown here is derived from an EMBL/GenBank/DDBJ whole genome shotgun (WGS) entry which is preliminary data.</text>
</comment>
<evidence type="ECO:0008006" key="4">
    <source>
        <dbReference type="Google" id="ProtNLM"/>
    </source>
</evidence>
<evidence type="ECO:0000313" key="2">
    <source>
        <dbReference type="EMBL" id="KAL3650200.1"/>
    </source>
</evidence>
<protein>
    <recommendedName>
        <fullName evidence="4">Bifunctional inhibitor/plant lipid transfer protein/seed storage helical domain-containing protein</fullName>
    </recommendedName>
</protein>
<name>A0ABD3EAQ7_9LAMI</name>
<proteinExistence type="predicted"/>
<dbReference type="CDD" id="cd00010">
    <property type="entry name" value="AAI_LTSS"/>
    <property type="match status" value="1"/>
</dbReference>
<dbReference type="Gene3D" id="1.10.110.10">
    <property type="entry name" value="Plant lipid-transfer and hydrophobic proteins"/>
    <property type="match status" value="1"/>
</dbReference>
<dbReference type="PANTHER" id="PTHR33122">
    <property type="entry name" value="LIPID BINDING PROTEIN-RELATED"/>
    <property type="match status" value="1"/>
</dbReference>
<dbReference type="SUPFAM" id="SSF47699">
    <property type="entry name" value="Bifunctional inhibitor/lipid-transfer protein/seed storage 2S albumin"/>
    <property type="match status" value="1"/>
</dbReference>
<dbReference type="AlphaFoldDB" id="A0ABD3EAQ7"/>
<reference evidence="3" key="1">
    <citation type="journal article" date="2024" name="IScience">
        <title>Strigolactones Initiate the Formation of Haustorium-like Structures in Castilleja.</title>
        <authorList>
            <person name="Buerger M."/>
            <person name="Peterson D."/>
            <person name="Chory J."/>
        </authorList>
    </citation>
    <scope>NUCLEOTIDE SEQUENCE [LARGE SCALE GENOMIC DNA]</scope>
</reference>
<keyword evidence="3" id="KW-1185">Reference proteome</keyword>
<organism evidence="2 3">
    <name type="scientific">Castilleja foliolosa</name>
    <dbReference type="NCBI Taxonomy" id="1961234"/>
    <lineage>
        <taxon>Eukaryota</taxon>
        <taxon>Viridiplantae</taxon>
        <taxon>Streptophyta</taxon>
        <taxon>Embryophyta</taxon>
        <taxon>Tracheophyta</taxon>
        <taxon>Spermatophyta</taxon>
        <taxon>Magnoliopsida</taxon>
        <taxon>eudicotyledons</taxon>
        <taxon>Gunneridae</taxon>
        <taxon>Pentapetalae</taxon>
        <taxon>asterids</taxon>
        <taxon>lamiids</taxon>
        <taxon>Lamiales</taxon>
        <taxon>Orobanchaceae</taxon>
        <taxon>Pedicularideae</taxon>
        <taxon>Castillejinae</taxon>
        <taxon>Castilleja</taxon>
    </lineage>
</organism>
<dbReference type="Proteomes" id="UP001632038">
    <property type="component" value="Unassembled WGS sequence"/>
</dbReference>
<gene>
    <name evidence="2" type="ORF">CASFOL_006603</name>
</gene>